<dbReference type="EMBL" id="QUQM01000002">
    <property type="protein sequence ID" value="KAA8651359.1"/>
    <property type="molecule type" value="Genomic_DNA"/>
</dbReference>
<organism evidence="3 4">
    <name type="scientific">Aspergillus tanneri</name>
    <dbReference type="NCBI Taxonomy" id="1220188"/>
    <lineage>
        <taxon>Eukaryota</taxon>
        <taxon>Fungi</taxon>
        <taxon>Dikarya</taxon>
        <taxon>Ascomycota</taxon>
        <taxon>Pezizomycotina</taxon>
        <taxon>Eurotiomycetes</taxon>
        <taxon>Eurotiomycetidae</taxon>
        <taxon>Eurotiales</taxon>
        <taxon>Aspergillaceae</taxon>
        <taxon>Aspergillus</taxon>
        <taxon>Aspergillus subgen. Circumdati</taxon>
    </lineage>
</organism>
<dbReference type="RefSeq" id="XP_033430720.1">
    <property type="nucleotide sequence ID" value="XM_033564963.1"/>
</dbReference>
<dbReference type="InterPro" id="IPR013869">
    <property type="entry name" value="DUF1757"/>
</dbReference>
<sequence>MSRFFPHTEYAEDQPLARTILFTHVLNRGFQAGTAIGLLSCASQILLKGQPITVLALVRSAGVGAAVGTGLGGIATMMRMRGREEIEWKDRSWALLENKGQVKVDNWSQPGMVLGAAAVALRKAKAMGNGGWRGILGGAGIGSLIGTVGSMVLGG</sequence>
<keyword evidence="1" id="KW-1133">Transmembrane helix</keyword>
<accession>A0A4S3JVU4</accession>
<dbReference type="OrthoDB" id="544298at2759"/>
<dbReference type="VEuPathDB" id="FungiDB:EYZ11_000941"/>
<gene>
    <name evidence="2" type="ORF">ATNIH1004_000241</name>
    <name evidence="3" type="ORF">EYZ11_000941</name>
</gene>
<dbReference type="Proteomes" id="UP000308092">
    <property type="component" value="Unassembled WGS sequence"/>
</dbReference>
<evidence type="ECO:0000256" key="1">
    <source>
        <dbReference type="SAM" id="Phobius"/>
    </source>
</evidence>
<dbReference type="PANTHER" id="PTHR38636:SF1">
    <property type="entry name" value="CHLORIDE CHANNEL PROTEIN CLC-D"/>
    <property type="match status" value="1"/>
</dbReference>
<dbReference type="PANTHER" id="PTHR38636">
    <property type="entry name" value="PROTEIN CBG20488"/>
    <property type="match status" value="1"/>
</dbReference>
<reference evidence="2 5" key="2">
    <citation type="submission" date="2019-08" db="EMBL/GenBank/DDBJ databases">
        <title>The genome sequence of a newly discovered highly antifungal drug resistant Aspergillus species, Aspergillus tanneri NIH 1004.</title>
        <authorList>
            <person name="Mounaud S."/>
            <person name="Singh I."/>
            <person name="Joardar V."/>
            <person name="Pakala S."/>
            <person name="Pakala S."/>
            <person name="Venepally P."/>
            <person name="Chung J.K."/>
            <person name="Losada L."/>
            <person name="Nierman W.C."/>
        </authorList>
    </citation>
    <scope>NUCLEOTIDE SEQUENCE [LARGE SCALE GENOMIC DNA]</scope>
    <source>
        <strain evidence="2 5">NIH1004</strain>
    </source>
</reference>
<name>A0A4S3JVU4_9EURO</name>
<evidence type="ECO:0000313" key="3">
    <source>
        <dbReference type="EMBL" id="THC99572.1"/>
    </source>
</evidence>
<comment type="caution">
    <text evidence="3">The sequence shown here is derived from an EMBL/GenBank/DDBJ whole genome shotgun (WGS) entry which is preliminary data.</text>
</comment>
<dbReference type="Pfam" id="PF08560">
    <property type="entry name" value="DUF1757"/>
    <property type="match status" value="1"/>
</dbReference>
<dbReference type="Proteomes" id="UP000324241">
    <property type="component" value="Unassembled WGS sequence"/>
</dbReference>
<dbReference type="AlphaFoldDB" id="A0A4S3JVU4"/>
<keyword evidence="4" id="KW-1185">Reference proteome</keyword>
<evidence type="ECO:0000313" key="4">
    <source>
        <dbReference type="Proteomes" id="UP000308092"/>
    </source>
</evidence>
<feature type="transmembrane region" description="Helical" evidence="1">
    <location>
        <begin position="52"/>
        <end position="74"/>
    </location>
</feature>
<reference evidence="3 4" key="1">
    <citation type="submission" date="2019-03" db="EMBL/GenBank/DDBJ databases">
        <title>The genome sequence of a newly discovered highly antifungal drug resistant Aspergillus species, Aspergillus tanneri NIH 1004.</title>
        <authorList>
            <person name="Mounaud S."/>
            <person name="Singh I."/>
            <person name="Joardar V."/>
            <person name="Pakala S."/>
            <person name="Pakala S."/>
            <person name="Venepally P."/>
            <person name="Hoover J."/>
            <person name="Nierman W."/>
            <person name="Chung J."/>
            <person name="Losada L."/>
        </authorList>
    </citation>
    <scope>NUCLEOTIDE SEQUENCE [LARGE SCALE GENOMIC DNA]</scope>
    <source>
        <strain evidence="3 4">NIH1004</strain>
    </source>
</reference>
<dbReference type="GeneID" id="54322943"/>
<feature type="transmembrane region" description="Helical" evidence="1">
    <location>
        <begin position="132"/>
        <end position="153"/>
    </location>
</feature>
<dbReference type="EMBL" id="SOSA01000015">
    <property type="protein sequence ID" value="THC99572.1"/>
    <property type="molecule type" value="Genomic_DNA"/>
</dbReference>
<keyword evidence="1" id="KW-0812">Transmembrane</keyword>
<evidence type="ECO:0000313" key="5">
    <source>
        <dbReference type="Proteomes" id="UP000324241"/>
    </source>
</evidence>
<protein>
    <submittedName>
        <fullName evidence="3">Uncharacterized protein</fullName>
    </submittedName>
</protein>
<evidence type="ECO:0000313" key="2">
    <source>
        <dbReference type="EMBL" id="KAA8651359.1"/>
    </source>
</evidence>
<proteinExistence type="predicted"/>
<keyword evidence="1" id="KW-0472">Membrane</keyword>